<evidence type="ECO:0000256" key="1">
    <source>
        <dbReference type="ARBA" id="ARBA00022679"/>
    </source>
</evidence>
<dbReference type="CDD" id="cd03801">
    <property type="entry name" value="GT4_PimA-like"/>
    <property type="match status" value="1"/>
</dbReference>
<dbReference type="GO" id="GO:0009103">
    <property type="term" value="P:lipopolysaccharide biosynthetic process"/>
    <property type="evidence" value="ECO:0007669"/>
    <property type="project" value="TreeGrafter"/>
</dbReference>
<dbReference type="EMBL" id="FCOR01000001">
    <property type="protein sequence ID" value="CVK15284.1"/>
    <property type="molecule type" value="Genomic_DNA"/>
</dbReference>
<name>A0A0X3ALT3_9FLAO</name>
<dbReference type="PANTHER" id="PTHR46401">
    <property type="entry name" value="GLYCOSYLTRANSFERASE WBBK-RELATED"/>
    <property type="match status" value="1"/>
</dbReference>
<dbReference type="Gene3D" id="3.40.50.2000">
    <property type="entry name" value="Glycogen Phosphorylase B"/>
    <property type="match status" value="2"/>
</dbReference>
<dbReference type="Pfam" id="PF13692">
    <property type="entry name" value="Glyco_trans_1_4"/>
    <property type="match status" value="1"/>
</dbReference>
<dbReference type="AlphaFoldDB" id="A0A0X3ALT3"/>
<accession>A0A0X3ALT3</accession>
<keyword evidence="4" id="KW-1185">Reference proteome</keyword>
<organism evidence="3 4">
    <name type="scientific">Apibacter mensalis</name>
    <dbReference type="NCBI Taxonomy" id="1586267"/>
    <lineage>
        <taxon>Bacteria</taxon>
        <taxon>Pseudomonadati</taxon>
        <taxon>Bacteroidota</taxon>
        <taxon>Flavobacteriia</taxon>
        <taxon>Flavobacteriales</taxon>
        <taxon>Weeksellaceae</taxon>
        <taxon>Apibacter</taxon>
    </lineage>
</organism>
<proteinExistence type="predicted"/>
<dbReference type="PANTHER" id="PTHR46401:SF2">
    <property type="entry name" value="GLYCOSYLTRANSFERASE WBBK-RELATED"/>
    <property type="match status" value="1"/>
</dbReference>
<evidence type="ECO:0000313" key="3">
    <source>
        <dbReference type="EMBL" id="CVK15284.1"/>
    </source>
</evidence>
<gene>
    <name evidence="3" type="ORF">Ga0061079_10196</name>
</gene>
<reference evidence="3 4" key="1">
    <citation type="submission" date="2016-01" db="EMBL/GenBank/DDBJ databases">
        <authorList>
            <person name="McClelland M."/>
            <person name="Jain A."/>
            <person name="Saraogi P."/>
            <person name="Mendelson R."/>
            <person name="Westerman R."/>
            <person name="SanMiguel P."/>
            <person name="Csonka L."/>
        </authorList>
    </citation>
    <scope>NUCLEOTIDE SEQUENCE [LARGE SCALE GENOMIC DNA]</scope>
    <source>
        <strain evidence="3 4">R-53146</strain>
    </source>
</reference>
<keyword evidence="2" id="KW-0812">Transmembrane</keyword>
<protein>
    <submittedName>
        <fullName evidence="3">Glycosyltransferase involved in cell wall bisynthesis</fullName>
    </submittedName>
</protein>
<dbReference type="STRING" id="1586267.GCA_001418685_00096"/>
<evidence type="ECO:0000313" key="4">
    <source>
        <dbReference type="Proteomes" id="UP000182761"/>
    </source>
</evidence>
<feature type="transmembrane region" description="Helical" evidence="2">
    <location>
        <begin position="54"/>
        <end position="75"/>
    </location>
</feature>
<evidence type="ECO:0000256" key="2">
    <source>
        <dbReference type="SAM" id="Phobius"/>
    </source>
</evidence>
<dbReference type="SUPFAM" id="SSF53756">
    <property type="entry name" value="UDP-Glycosyltransferase/glycogen phosphorylase"/>
    <property type="match status" value="1"/>
</dbReference>
<keyword evidence="1 3" id="KW-0808">Transferase</keyword>
<keyword evidence="2" id="KW-0472">Membrane</keyword>
<sequence>MILSLGRTGSLPLYSDNIVLHFPEKAYDCYKSKYAVEGISIPNQKSLITYKSSLTFILNTLFILPFYIIVLLPKIVKNYNILYLPYFHLWNLPFILLFRLLGRDVVLTVHDGILHKGENGFFIQQYSNLNIRLSTKLIYLTNYVKDNVENTLKIFKSDIIVPHGLIKNTSLIPSSSKINRGKNILFIGRISPYKGVELLSEVIEDISDSIEKCIIAGKSNYELKIKDTEKLKIQDRYLSDVEVGELLNWADILVLPYLEATQSGVITLGINSELPMVCTNVGGFHEQLNEDECIWVEPNKKSLKNGLLYLIQNYAKRDFLIKQMQKKKSSLSWDTISLQIFKFLTNNE</sequence>
<feature type="transmembrane region" description="Helical" evidence="2">
    <location>
        <begin position="81"/>
        <end position="101"/>
    </location>
</feature>
<dbReference type="Proteomes" id="UP000182761">
    <property type="component" value="Unassembled WGS sequence"/>
</dbReference>
<dbReference type="GO" id="GO:0016757">
    <property type="term" value="F:glycosyltransferase activity"/>
    <property type="evidence" value="ECO:0007669"/>
    <property type="project" value="TreeGrafter"/>
</dbReference>
<keyword evidence="2" id="KW-1133">Transmembrane helix</keyword>